<feature type="coiled-coil region" evidence="1">
    <location>
        <begin position="527"/>
        <end position="561"/>
    </location>
</feature>
<dbReference type="InterPro" id="IPR026216">
    <property type="entry name" value="HDA3"/>
</dbReference>
<dbReference type="Proteomes" id="UP001497600">
    <property type="component" value="Chromosome F"/>
</dbReference>
<dbReference type="InterPro" id="IPR021006">
    <property type="entry name" value="Hda2/3"/>
</dbReference>
<protein>
    <submittedName>
        <fullName evidence="3">HDA1 complex subunit 3</fullName>
    </submittedName>
</protein>
<feature type="region of interest" description="Disordered" evidence="2">
    <location>
        <begin position="623"/>
        <end position="644"/>
    </location>
</feature>
<evidence type="ECO:0000256" key="1">
    <source>
        <dbReference type="SAM" id="Coils"/>
    </source>
</evidence>
<dbReference type="Gene3D" id="3.40.50.12360">
    <property type="match status" value="1"/>
</dbReference>
<sequence length="699" mass="79917">MDLLKILDSTPEPPIIDLQLSEINTSGDYNLPTPMFEFQKELTDQIVSLHYPDILKFSETNDSNDSVVKSLEICYNNCISVSVHPYLLINHYMPKNLAQKDMSSKLAETSGKFHVLKDLMNVIISNEAPNKNVAIVMNNNNKYFDLAEALLLGCKGDRVIKRYVGNHVKKEGGKGRGAAAAAVAAAAAASTASEMPPQMTVLHLLPHDGEGICRDQELLRGTKFDVLVVFDSYVDTEHEFVRGIRQQMRGLGEVPATIIRLVPMKTIEHCQLFYKEAWKGAESEKKENSGTKLQTDYLYKLISSIVCLREQIGFLPPDLIPIYNQNLTYLSHTFFDELFKRSTTKAAAWSLPELPSIQYFSPIDVERSLLTEVHYHYTPYDTTGNGSGTNTLVSVMGGGSTVEFNDSVNTYEESKKKTYYELRRSGGQSYVTNPLTNDMNSLLGIFPGENISGENKQQSLSSNTLTHKLIMRMNSTYLQWKLIQQEHNRYLEFHDEKTQKKVGRREKDTQQSLSTIINDVDHAKTRITAAEKRYGKLSSDIEQGKEELRRLEGYLDNFIEEYSITSPKLKQYYENQKKIWEIQANIQDSITKISAKHEEKSFMATEYVNALKSTNEFKEQIEQVTKSNEETKRKLEENRESQEKEELEFKKQKKVLVDQLEPEKKRREVLRAKLGKSWKFLRHTSHLKKRKGRGITPGK</sequence>
<gene>
    <name evidence="3" type="primary">HDA3</name>
    <name evidence="3" type="ORF">CAAN4_F13784</name>
</gene>
<evidence type="ECO:0000313" key="3">
    <source>
        <dbReference type="EMBL" id="CAK7913875.1"/>
    </source>
</evidence>
<dbReference type="Pfam" id="PF11496">
    <property type="entry name" value="HDA2-3"/>
    <property type="match status" value="1"/>
</dbReference>
<organism evidence="3 4">
    <name type="scientific">[Candida] anglica</name>
    <dbReference type="NCBI Taxonomy" id="148631"/>
    <lineage>
        <taxon>Eukaryota</taxon>
        <taxon>Fungi</taxon>
        <taxon>Dikarya</taxon>
        <taxon>Ascomycota</taxon>
        <taxon>Saccharomycotina</taxon>
        <taxon>Pichiomycetes</taxon>
        <taxon>Debaryomycetaceae</taxon>
        <taxon>Kurtzmaniella</taxon>
    </lineage>
</organism>
<evidence type="ECO:0000256" key="2">
    <source>
        <dbReference type="SAM" id="MobiDB-lite"/>
    </source>
</evidence>
<proteinExistence type="predicted"/>
<dbReference type="InterPro" id="IPR038609">
    <property type="entry name" value="HDA1_su2/3_sf"/>
</dbReference>
<dbReference type="EMBL" id="OZ004258">
    <property type="protein sequence ID" value="CAK7913875.1"/>
    <property type="molecule type" value="Genomic_DNA"/>
</dbReference>
<evidence type="ECO:0000313" key="4">
    <source>
        <dbReference type="Proteomes" id="UP001497600"/>
    </source>
</evidence>
<dbReference type="PRINTS" id="PR02093">
    <property type="entry name" value="HDA1SUBUNIT3"/>
</dbReference>
<reference evidence="3 4" key="1">
    <citation type="submission" date="2024-01" db="EMBL/GenBank/DDBJ databases">
        <authorList>
            <consortium name="Genoscope - CEA"/>
            <person name="William W."/>
        </authorList>
    </citation>
    <scope>NUCLEOTIDE SEQUENCE [LARGE SCALE GENOMIC DNA]</scope>
    <source>
        <strain evidence="3 4">29B2s-10</strain>
    </source>
</reference>
<accession>A0ABP0EFU7</accession>
<name>A0ABP0EFU7_9ASCO</name>
<keyword evidence="4" id="KW-1185">Reference proteome</keyword>
<keyword evidence="1" id="KW-0175">Coiled coil</keyword>